<comment type="caution">
    <text evidence="1">The sequence shown here is derived from an EMBL/GenBank/DDBJ whole genome shotgun (WGS) entry which is preliminary data.</text>
</comment>
<organism evidence="1 2">
    <name type="scientific">Cuscuta epithymum</name>
    <dbReference type="NCBI Taxonomy" id="186058"/>
    <lineage>
        <taxon>Eukaryota</taxon>
        <taxon>Viridiplantae</taxon>
        <taxon>Streptophyta</taxon>
        <taxon>Embryophyta</taxon>
        <taxon>Tracheophyta</taxon>
        <taxon>Spermatophyta</taxon>
        <taxon>Magnoliopsida</taxon>
        <taxon>eudicotyledons</taxon>
        <taxon>Gunneridae</taxon>
        <taxon>Pentapetalae</taxon>
        <taxon>asterids</taxon>
        <taxon>lamiids</taxon>
        <taxon>Solanales</taxon>
        <taxon>Convolvulaceae</taxon>
        <taxon>Cuscuteae</taxon>
        <taxon>Cuscuta</taxon>
        <taxon>Cuscuta subgen. Cuscuta</taxon>
    </lineage>
</organism>
<sequence>MISGANLSPDASLVRNWMCGFKENVMHKGKSEGKDAVLSIRPLRNRDHGGIKWLGFGKRCFKFGSGRMRFIAPLFFSVLRPNTPEGPVFIHAHQQHSQVRTAVRH</sequence>
<evidence type="ECO:0000313" key="1">
    <source>
        <dbReference type="EMBL" id="CAH9146674.1"/>
    </source>
</evidence>
<reference evidence="1" key="1">
    <citation type="submission" date="2022-07" db="EMBL/GenBank/DDBJ databases">
        <authorList>
            <person name="Macas J."/>
            <person name="Novak P."/>
            <person name="Neumann P."/>
        </authorList>
    </citation>
    <scope>NUCLEOTIDE SEQUENCE</scope>
</reference>
<proteinExistence type="predicted"/>
<feature type="non-terminal residue" evidence="1">
    <location>
        <position position="105"/>
    </location>
</feature>
<dbReference type="Proteomes" id="UP001152523">
    <property type="component" value="Unassembled WGS sequence"/>
</dbReference>
<dbReference type="EMBL" id="CAMAPF010001109">
    <property type="protein sequence ID" value="CAH9146674.1"/>
    <property type="molecule type" value="Genomic_DNA"/>
</dbReference>
<accession>A0AAV0GFR3</accession>
<name>A0AAV0GFR3_9ASTE</name>
<gene>
    <name evidence="1" type="ORF">CEPIT_LOCUS43166</name>
</gene>
<dbReference type="AlphaFoldDB" id="A0AAV0GFR3"/>
<keyword evidence="2" id="KW-1185">Reference proteome</keyword>
<evidence type="ECO:0000313" key="2">
    <source>
        <dbReference type="Proteomes" id="UP001152523"/>
    </source>
</evidence>
<protein>
    <submittedName>
        <fullName evidence="1">Uncharacterized protein</fullName>
    </submittedName>
</protein>